<dbReference type="FunFam" id="1.25.40.10:FF:000996">
    <property type="entry name" value="Small kernel1"/>
    <property type="match status" value="1"/>
</dbReference>
<dbReference type="PANTHER" id="PTHR47926">
    <property type="entry name" value="PENTATRICOPEPTIDE REPEAT-CONTAINING PROTEIN"/>
    <property type="match status" value="1"/>
</dbReference>
<dbReference type="InterPro" id="IPR046848">
    <property type="entry name" value="E_motif"/>
</dbReference>
<dbReference type="PROSITE" id="PS51375">
    <property type="entry name" value="PPR"/>
    <property type="match status" value="2"/>
</dbReference>
<sequence length="564" mass="62889">MPLPARIVAAVAALPRLFHQGDHRSLPLLLKSHALLITHGLFDNACIFSSIISAYSHLRLPSLALLVFRQHHSHHLPDLIVYNSLLSAFSRNHLFCQTLSFFRRLRLRLSPDHFSLSIAAKAAAELLDLPTGRFIHSLSTRLGYNADTVLSNSLMLMYFRCECPRDARVLFDELPLKSVASWNTLISELAAGDALEICQLVKQMQTEGIKPDSFTVSTLLTTCGADNWSQKRGKELHCFILRNSFNGELDFHINACLIDMYCKARRMDLAKHVFNEMDLRNVVAWTAMIAAHVEHGQNEEAIKLFREMVLSNGLLPNKITLVSVLPAVASLASLPNGKQMHGFAIRLGFNTETSLNNALIDMYSKCGSIDSARCIFDDESWKKDVISRRSMISCYGIHGRGDEAIALFRKMTSLDFKFDHITSLSVLSACAKSGLAIEGLEIYNALVKNHGITPTVEICSCMVDMLGRAGMLDHALHFIQSMQFTPPASVWGALLAASVIHNDEKLQQLSYDFLLKSEPDKPSSYVSGSNLYALSQKWDIVDQFRARMKEQGLKKTSGSSWITS</sequence>
<dbReference type="Pfam" id="PF20431">
    <property type="entry name" value="E_motif"/>
    <property type="match status" value="1"/>
</dbReference>
<dbReference type="OrthoDB" id="879807at2759"/>
<dbReference type="EMBL" id="JACMSC010000013">
    <property type="protein sequence ID" value="KAG6493384.1"/>
    <property type="molecule type" value="Genomic_DNA"/>
</dbReference>
<gene>
    <name evidence="2" type="ORF">ZIOFF_048367</name>
</gene>
<feature type="repeat" description="PPR" evidence="1">
    <location>
        <begin position="384"/>
        <end position="418"/>
    </location>
</feature>
<dbReference type="PANTHER" id="PTHR47926:SF540">
    <property type="entry name" value="PENTATRICOPEPTIDE REPEAT-CONTAINING PROTEIN"/>
    <property type="match status" value="1"/>
</dbReference>
<organism evidence="2 3">
    <name type="scientific">Zingiber officinale</name>
    <name type="common">Ginger</name>
    <name type="synonym">Amomum zingiber</name>
    <dbReference type="NCBI Taxonomy" id="94328"/>
    <lineage>
        <taxon>Eukaryota</taxon>
        <taxon>Viridiplantae</taxon>
        <taxon>Streptophyta</taxon>
        <taxon>Embryophyta</taxon>
        <taxon>Tracheophyta</taxon>
        <taxon>Spermatophyta</taxon>
        <taxon>Magnoliopsida</taxon>
        <taxon>Liliopsida</taxon>
        <taxon>Zingiberales</taxon>
        <taxon>Zingiberaceae</taxon>
        <taxon>Zingiber</taxon>
    </lineage>
</organism>
<evidence type="ECO:0000256" key="1">
    <source>
        <dbReference type="PROSITE-ProRule" id="PRU00708"/>
    </source>
</evidence>
<feature type="repeat" description="PPR" evidence="1">
    <location>
        <begin position="281"/>
        <end position="316"/>
    </location>
</feature>
<dbReference type="Proteomes" id="UP000734854">
    <property type="component" value="Unassembled WGS sequence"/>
</dbReference>
<dbReference type="Pfam" id="PF01535">
    <property type="entry name" value="PPR"/>
    <property type="match status" value="4"/>
</dbReference>
<name>A0A8J5KXK8_ZINOF</name>
<dbReference type="InterPro" id="IPR046960">
    <property type="entry name" value="PPR_At4g14850-like_plant"/>
</dbReference>
<dbReference type="GO" id="GO:0009451">
    <property type="term" value="P:RNA modification"/>
    <property type="evidence" value="ECO:0007669"/>
    <property type="project" value="InterPro"/>
</dbReference>
<evidence type="ECO:0000313" key="2">
    <source>
        <dbReference type="EMBL" id="KAG6493384.1"/>
    </source>
</evidence>
<dbReference type="FunFam" id="1.25.40.10:FF:000073">
    <property type="entry name" value="Pentatricopeptide repeat-containing protein chloroplastic"/>
    <property type="match status" value="1"/>
</dbReference>
<evidence type="ECO:0000313" key="3">
    <source>
        <dbReference type="Proteomes" id="UP000734854"/>
    </source>
</evidence>
<dbReference type="NCBIfam" id="TIGR00756">
    <property type="entry name" value="PPR"/>
    <property type="match status" value="3"/>
</dbReference>
<protein>
    <recommendedName>
        <fullName evidence="4">Pentatricopeptide repeat-containing protein</fullName>
    </recommendedName>
</protein>
<proteinExistence type="predicted"/>
<dbReference type="AlphaFoldDB" id="A0A8J5KXK8"/>
<dbReference type="Pfam" id="PF13041">
    <property type="entry name" value="PPR_2"/>
    <property type="match status" value="2"/>
</dbReference>
<dbReference type="InterPro" id="IPR002885">
    <property type="entry name" value="PPR_rpt"/>
</dbReference>
<evidence type="ECO:0008006" key="4">
    <source>
        <dbReference type="Google" id="ProtNLM"/>
    </source>
</evidence>
<keyword evidence="3" id="KW-1185">Reference proteome</keyword>
<accession>A0A8J5KXK8</accession>
<reference evidence="2 3" key="1">
    <citation type="submission" date="2020-08" db="EMBL/GenBank/DDBJ databases">
        <title>Plant Genome Project.</title>
        <authorList>
            <person name="Zhang R.-G."/>
        </authorList>
    </citation>
    <scope>NUCLEOTIDE SEQUENCE [LARGE SCALE GENOMIC DNA]</scope>
    <source>
        <tissue evidence="2">Rhizome</tissue>
    </source>
</reference>
<dbReference type="GO" id="GO:0003723">
    <property type="term" value="F:RNA binding"/>
    <property type="evidence" value="ECO:0007669"/>
    <property type="project" value="InterPro"/>
</dbReference>
<comment type="caution">
    <text evidence="2">The sequence shown here is derived from an EMBL/GenBank/DDBJ whole genome shotgun (WGS) entry which is preliminary data.</text>
</comment>